<proteinExistence type="predicted"/>
<reference evidence="1 2" key="1">
    <citation type="journal article" date="2014" name="Genome Biol. Evol.">
        <title>The genome of the myxosporean Thelohanellus kitauei shows adaptations to nutrient acquisition within its fish host.</title>
        <authorList>
            <person name="Yang Y."/>
            <person name="Xiong J."/>
            <person name="Zhou Z."/>
            <person name="Huo F."/>
            <person name="Miao W."/>
            <person name="Ran C."/>
            <person name="Liu Y."/>
            <person name="Zhang J."/>
            <person name="Feng J."/>
            <person name="Wang M."/>
            <person name="Wang M."/>
            <person name="Wang L."/>
            <person name="Yao B."/>
        </authorList>
    </citation>
    <scope>NUCLEOTIDE SEQUENCE [LARGE SCALE GENOMIC DNA]</scope>
    <source>
        <strain evidence="1">Wuqing</strain>
    </source>
</reference>
<keyword evidence="2" id="KW-1185">Reference proteome</keyword>
<gene>
    <name evidence="1" type="ORF">RF11_00375</name>
</gene>
<dbReference type="Proteomes" id="UP000031668">
    <property type="component" value="Unassembled WGS sequence"/>
</dbReference>
<evidence type="ECO:0000313" key="2">
    <source>
        <dbReference type="Proteomes" id="UP000031668"/>
    </source>
</evidence>
<protein>
    <submittedName>
        <fullName evidence="1">Uncharacterized protein</fullName>
    </submittedName>
</protein>
<name>A0A0C2IZY2_THEKT</name>
<dbReference type="EMBL" id="JWZT01001864">
    <property type="protein sequence ID" value="KII71079.1"/>
    <property type="molecule type" value="Genomic_DNA"/>
</dbReference>
<accession>A0A0C2IZY2</accession>
<comment type="caution">
    <text evidence="1">The sequence shown here is derived from an EMBL/GenBank/DDBJ whole genome shotgun (WGS) entry which is preliminary data.</text>
</comment>
<evidence type="ECO:0000313" key="1">
    <source>
        <dbReference type="EMBL" id="KII71079.1"/>
    </source>
</evidence>
<organism evidence="1 2">
    <name type="scientific">Thelohanellus kitauei</name>
    <name type="common">Myxosporean</name>
    <dbReference type="NCBI Taxonomy" id="669202"/>
    <lineage>
        <taxon>Eukaryota</taxon>
        <taxon>Metazoa</taxon>
        <taxon>Cnidaria</taxon>
        <taxon>Myxozoa</taxon>
        <taxon>Myxosporea</taxon>
        <taxon>Bivalvulida</taxon>
        <taxon>Platysporina</taxon>
        <taxon>Myxobolidae</taxon>
        <taxon>Thelohanellus</taxon>
    </lineage>
</organism>
<sequence>MDSELQKFIRNLKDIYENASKIGPEKITYSTANVFKEITVFISKEISKSSLTFDEKMQFYVVDTQHSELFYETATELSKILSLTLFSSNILMAELCVEFLIRAICILIPFLPRDNISDLTVFFFNLVPNFSNPLQDLTIDVLANYMIPFQLKICVC</sequence>
<dbReference type="AlphaFoldDB" id="A0A0C2IZY2"/>